<protein>
    <recommendedName>
        <fullName evidence="3">Major facilitator superfamily (MFS) profile domain-containing protein</fullName>
    </recommendedName>
</protein>
<accession>A0ABV8PR25</accession>
<sequence>MKQVWKGLLITVITFIASTIASGGFAGTALAWETLGITTLGTVLIYLAQSFAFPSTSIIGELNLKDLAKGAFVTLGNFFSAYTASTVTTGHVDWKSLFISAGSVFAMYILKQLGTTVPPTQTK</sequence>
<name>A0ABV8PR25_9BACT</name>
<dbReference type="RefSeq" id="WP_379011828.1">
    <property type="nucleotide sequence ID" value="NZ_JBHSDC010000002.1"/>
</dbReference>
<dbReference type="EMBL" id="JBHSDC010000002">
    <property type="protein sequence ID" value="MFC4230574.1"/>
    <property type="molecule type" value="Genomic_DNA"/>
</dbReference>
<evidence type="ECO:0000313" key="1">
    <source>
        <dbReference type="EMBL" id="MFC4230574.1"/>
    </source>
</evidence>
<gene>
    <name evidence="1" type="ORF">ACFOW1_01640</name>
</gene>
<organism evidence="1 2">
    <name type="scientific">Parasediminibacterium paludis</name>
    <dbReference type="NCBI Taxonomy" id="908966"/>
    <lineage>
        <taxon>Bacteria</taxon>
        <taxon>Pseudomonadati</taxon>
        <taxon>Bacteroidota</taxon>
        <taxon>Chitinophagia</taxon>
        <taxon>Chitinophagales</taxon>
        <taxon>Chitinophagaceae</taxon>
        <taxon>Parasediminibacterium</taxon>
    </lineage>
</organism>
<reference evidence="2" key="1">
    <citation type="journal article" date="2019" name="Int. J. Syst. Evol. Microbiol.">
        <title>The Global Catalogue of Microorganisms (GCM) 10K type strain sequencing project: providing services to taxonomists for standard genome sequencing and annotation.</title>
        <authorList>
            <consortium name="The Broad Institute Genomics Platform"/>
            <consortium name="The Broad Institute Genome Sequencing Center for Infectious Disease"/>
            <person name="Wu L."/>
            <person name="Ma J."/>
        </authorList>
    </citation>
    <scope>NUCLEOTIDE SEQUENCE [LARGE SCALE GENOMIC DNA]</scope>
    <source>
        <strain evidence="2">CECT 8010</strain>
    </source>
</reference>
<evidence type="ECO:0008006" key="3">
    <source>
        <dbReference type="Google" id="ProtNLM"/>
    </source>
</evidence>
<proteinExistence type="predicted"/>
<dbReference type="Proteomes" id="UP001595906">
    <property type="component" value="Unassembled WGS sequence"/>
</dbReference>
<keyword evidence="2" id="KW-1185">Reference proteome</keyword>
<evidence type="ECO:0000313" key="2">
    <source>
        <dbReference type="Proteomes" id="UP001595906"/>
    </source>
</evidence>
<comment type="caution">
    <text evidence="1">The sequence shown here is derived from an EMBL/GenBank/DDBJ whole genome shotgun (WGS) entry which is preliminary data.</text>
</comment>